<organism evidence="1 2">
    <name type="scientific">Meloidogyne floridensis</name>
    <dbReference type="NCBI Taxonomy" id="298350"/>
    <lineage>
        <taxon>Eukaryota</taxon>
        <taxon>Metazoa</taxon>
        <taxon>Ecdysozoa</taxon>
        <taxon>Nematoda</taxon>
        <taxon>Chromadorea</taxon>
        <taxon>Rhabditida</taxon>
        <taxon>Tylenchina</taxon>
        <taxon>Tylenchomorpha</taxon>
        <taxon>Tylenchoidea</taxon>
        <taxon>Meloidogynidae</taxon>
        <taxon>Meloidogyninae</taxon>
        <taxon>Meloidogyne</taxon>
    </lineage>
</organism>
<reference evidence="2" key="1">
    <citation type="submission" date="2022-11" db="UniProtKB">
        <authorList>
            <consortium name="WormBaseParasite"/>
        </authorList>
    </citation>
    <scope>IDENTIFICATION</scope>
</reference>
<sequence length="122" mass="13531">MLWEGELLTIDQIEGHVVNHPQAETITLDQLNGSSLPTLDTLIFKNLELTNDSDPTIRLLASFRTFARGQHMQAIHNSMDIVGTGVQTDGRIQHSIYTVLVHSPMGNKEDTAAHQSDRGQTQ</sequence>
<protein>
    <submittedName>
        <fullName evidence="2">Uncharacterized protein</fullName>
    </submittedName>
</protein>
<evidence type="ECO:0000313" key="2">
    <source>
        <dbReference type="WBParaSite" id="scf7180000417521.g1361"/>
    </source>
</evidence>
<proteinExistence type="predicted"/>
<evidence type="ECO:0000313" key="1">
    <source>
        <dbReference type="Proteomes" id="UP000887560"/>
    </source>
</evidence>
<accession>A0A915NJR2</accession>
<dbReference type="WBParaSite" id="scf7180000417521.g1361">
    <property type="protein sequence ID" value="scf7180000417521.g1361"/>
    <property type="gene ID" value="scf7180000417521.g1361"/>
</dbReference>
<name>A0A915NJR2_9BILA</name>
<dbReference type="AlphaFoldDB" id="A0A915NJR2"/>
<keyword evidence="1" id="KW-1185">Reference proteome</keyword>
<dbReference type="Proteomes" id="UP000887560">
    <property type="component" value="Unplaced"/>
</dbReference>